<feature type="compositionally biased region" description="Basic and acidic residues" evidence="1">
    <location>
        <begin position="1228"/>
        <end position="1254"/>
    </location>
</feature>
<dbReference type="InterPro" id="IPR009072">
    <property type="entry name" value="Histone-fold"/>
</dbReference>
<feature type="compositionally biased region" description="Polar residues" evidence="1">
    <location>
        <begin position="674"/>
        <end position="690"/>
    </location>
</feature>
<organism evidence="2 3">
    <name type="scientific">Knufia fluminis</name>
    <dbReference type="NCBI Taxonomy" id="191047"/>
    <lineage>
        <taxon>Eukaryota</taxon>
        <taxon>Fungi</taxon>
        <taxon>Dikarya</taxon>
        <taxon>Ascomycota</taxon>
        <taxon>Pezizomycotina</taxon>
        <taxon>Eurotiomycetes</taxon>
        <taxon>Chaetothyriomycetidae</taxon>
        <taxon>Chaetothyriales</taxon>
        <taxon>Trichomeriaceae</taxon>
        <taxon>Knufia</taxon>
    </lineage>
</organism>
<feature type="region of interest" description="Disordered" evidence="1">
    <location>
        <begin position="1"/>
        <end position="32"/>
    </location>
</feature>
<feature type="region of interest" description="Disordered" evidence="1">
    <location>
        <begin position="673"/>
        <end position="813"/>
    </location>
</feature>
<feature type="compositionally biased region" description="Polar residues" evidence="1">
    <location>
        <begin position="1286"/>
        <end position="1297"/>
    </location>
</feature>
<evidence type="ECO:0000313" key="2">
    <source>
        <dbReference type="EMBL" id="KAK5957790.1"/>
    </source>
</evidence>
<dbReference type="GO" id="GO:0046982">
    <property type="term" value="F:protein heterodimerization activity"/>
    <property type="evidence" value="ECO:0007669"/>
    <property type="project" value="InterPro"/>
</dbReference>
<feature type="region of interest" description="Disordered" evidence="1">
    <location>
        <begin position="455"/>
        <end position="495"/>
    </location>
</feature>
<feature type="region of interest" description="Disordered" evidence="1">
    <location>
        <begin position="865"/>
        <end position="936"/>
    </location>
</feature>
<feature type="region of interest" description="Disordered" evidence="1">
    <location>
        <begin position="288"/>
        <end position="349"/>
    </location>
</feature>
<feature type="compositionally biased region" description="Polar residues" evidence="1">
    <location>
        <begin position="1055"/>
        <end position="1069"/>
    </location>
</feature>
<feature type="compositionally biased region" description="Polar residues" evidence="1">
    <location>
        <begin position="771"/>
        <end position="790"/>
    </location>
</feature>
<feature type="compositionally biased region" description="Polar residues" evidence="1">
    <location>
        <begin position="968"/>
        <end position="987"/>
    </location>
</feature>
<protein>
    <submittedName>
        <fullName evidence="2">Uncharacterized protein</fullName>
    </submittedName>
</protein>
<feature type="compositionally biased region" description="Polar residues" evidence="1">
    <location>
        <begin position="1153"/>
        <end position="1163"/>
    </location>
</feature>
<feature type="region of interest" description="Disordered" evidence="1">
    <location>
        <begin position="616"/>
        <end position="656"/>
    </location>
</feature>
<feature type="compositionally biased region" description="Low complexity" evidence="1">
    <location>
        <begin position="1078"/>
        <end position="1091"/>
    </location>
</feature>
<dbReference type="EMBL" id="JAKLMC020000002">
    <property type="protein sequence ID" value="KAK5957790.1"/>
    <property type="molecule type" value="Genomic_DNA"/>
</dbReference>
<feature type="compositionally biased region" description="Low complexity" evidence="1">
    <location>
        <begin position="21"/>
        <end position="32"/>
    </location>
</feature>
<feature type="compositionally biased region" description="Basic and acidic residues" evidence="1">
    <location>
        <begin position="618"/>
        <end position="654"/>
    </location>
</feature>
<reference evidence="2 3" key="1">
    <citation type="submission" date="2022-12" db="EMBL/GenBank/DDBJ databases">
        <title>Genomic features and morphological characterization of a novel Knufia sp. strain isolated from spacecraft assembly facility.</title>
        <authorList>
            <person name="Teixeira M."/>
            <person name="Chander A.M."/>
            <person name="Stajich J.E."/>
            <person name="Venkateswaran K."/>
        </authorList>
    </citation>
    <scope>NUCLEOTIDE SEQUENCE [LARGE SCALE GENOMIC DNA]</scope>
    <source>
        <strain evidence="2 3">FJI-L2-BK-P2</strain>
    </source>
</reference>
<feature type="compositionally biased region" description="Basic and acidic residues" evidence="1">
    <location>
        <begin position="1173"/>
        <end position="1182"/>
    </location>
</feature>
<accession>A0AAN8ENS5</accession>
<feature type="compositionally biased region" description="Basic and acidic residues" evidence="1">
    <location>
        <begin position="1"/>
        <end position="10"/>
    </location>
</feature>
<keyword evidence="3" id="KW-1185">Reference proteome</keyword>
<feature type="compositionally biased region" description="Polar residues" evidence="1">
    <location>
        <begin position="1208"/>
        <end position="1225"/>
    </location>
</feature>
<feature type="compositionally biased region" description="Polar residues" evidence="1">
    <location>
        <begin position="865"/>
        <end position="882"/>
    </location>
</feature>
<name>A0AAN8ENS5_9EURO</name>
<evidence type="ECO:0000313" key="3">
    <source>
        <dbReference type="Proteomes" id="UP001316803"/>
    </source>
</evidence>
<comment type="caution">
    <text evidence="2">The sequence shown here is derived from an EMBL/GenBank/DDBJ whole genome shotgun (WGS) entry which is preliminary data.</text>
</comment>
<feature type="compositionally biased region" description="Polar residues" evidence="1">
    <location>
        <begin position="480"/>
        <end position="495"/>
    </location>
</feature>
<feature type="compositionally biased region" description="Low complexity" evidence="1">
    <location>
        <begin position="724"/>
        <end position="737"/>
    </location>
</feature>
<evidence type="ECO:0000256" key="1">
    <source>
        <dbReference type="SAM" id="MobiDB-lite"/>
    </source>
</evidence>
<feature type="compositionally biased region" description="Polar residues" evidence="1">
    <location>
        <begin position="1183"/>
        <end position="1201"/>
    </location>
</feature>
<proteinExistence type="predicted"/>
<feature type="region of interest" description="Disordered" evidence="1">
    <location>
        <begin position="966"/>
        <end position="1005"/>
    </location>
</feature>
<gene>
    <name evidence="2" type="ORF">OHC33_000979</name>
</gene>
<sequence>MAVRTPKPDGLDLTQMRPVRSSSFSSDVMSNSAKSAGTAHTVPYANPPPAYIAQTEASDLITAELDRRVLVSQPALALLNEFLDHVLYSLISISHSVSLGQLKAAVPAVLKPRLGKAALRVAEEELKEYMEDEEAEELYSNRHSIQPRLDFDADLVWKLARLRCMVYARMGDLEEEDEEEWLEKERLLEQAAAFPVDARQEMAVMPGSAIFLTSVIEYLGEQALYYAAQYAQKRHDNAHAHDATTPTPESQIAARHADIVLEGKDMNHVGRDSPLSRLWRSWRRNTRSPMDAASGSISPEALLSPGIDSMHSRTTSSSAHHSIHPIPEEHRRGAAETSVFGTPSQIPLPIGEHDIEEIEGRENDTDGEGIENVARRPISMPTIPGRFPETPMGEGPDFPQRSPLRPSFYRKRSSSMPITATPFDATAPADRNSFVLPIQNDAVEDQPNAVVAGPVPVEGPATGDSKQPAWPASEAEAKQSRFQVSSRPQTAQSSEQLNTTVGVLAGALGAVGVHQVGKELKSPEADSAQVLAGTQPSPFNQPLTSASITRSGDFDMMYVPEGRLSPEEQEQKRVADVASRGLAARRGRSHETFMTRQYEDHMRYSQQAHEMDTPSIYTHRDHSPRFPKDMRASASQERPDKASLNHAATPEREVPYYNRSTCPKVMPLVAEAQASRQLRTDSPVSPVSSKHSNKHLPLASEHVPEMPPTQAKRQSSADNMPDASSPHHSQSSSRSSQLLGFTRDATGKPQTIYQQRAAGDMTDEARRAHASTPNSGNVSRPGTAHSASSSRKQHLRLRADSENNISKSGSNDGITKRSLEVLINSDETLHYTLTPATATFKEEDVNPSPNRMQTQALADFFCTTAPPSQENATPRTNRSQKLSMEANRAPQAVPGQEAQKAAPASGNVTLQKPPAPKHKKLLVEPRDATVPRSTGIRDLADYVRSTGPSNDDQLPKAITGGVAAIHTPKQTPLKQPVSPTSSAQGRPQNRLKFQARDARPARGAESSALIDFIREGPPRDEGDHRINRHIAPFRTTMDSDDLNALASSLPKDSSDTNGNTTLNSNTPLINNAAKAGTSSQSRAQPAAQAQPIMHNKVTTDEEDGMPKRTRRRVKDPYAIDDSDDDLLEAPPPKQAQDESLIDFLRNTAPPPTMTAQPILSSPKQAKPLNRTPSVDKLKEFVRNRSTTSGSDRQEQLRTQSRARAESPHLTQTGSKLDSYRPTQPTHAKHVDRDRANKVVNRAESRSESRAEPRAPVKLTGATADLADYLRNTGPPPSSEEKPQPFVLSNNKQTNGVQKQEGGLRKFFSRKGRNQ</sequence>
<feature type="region of interest" description="Disordered" evidence="1">
    <location>
        <begin position="1044"/>
        <end position="1314"/>
    </location>
</feature>
<feature type="compositionally biased region" description="Polar residues" evidence="1">
    <location>
        <begin position="802"/>
        <end position="813"/>
    </location>
</feature>
<feature type="compositionally biased region" description="Acidic residues" evidence="1">
    <location>
        <begin position="1118"/>
        <end position="1127"/>
    </location>
</feature>
<dbReference type="Proteomes" id="UP001316803">
    <property type="component" value="Unassembled WGS sequence"/>
</dbReference>
<dbReference type="Gene3D" id="1.10.20.10">
    <property type="entry name" value="Histone, subunit A"/>
    <property type="match status" value="1"/>
</dbReference>